<dbReference type="GO" id="GO:0016787">
    <property type="term" value="F:hydrolase activity"/>
    <property type="evidence" value="ECO:0007669"/>
    <property type="project" value="UniProtKB-KW"/>
</dbReference>
<sequence>MEHMIDSDVAASSASALHLPRILCLHGGGTNARIFATQCRSLVQALKHDFRLVFAEAAYPSQAGPDVTAVYGEWAPFRRWIRWLPSHPIVPADDVVDALDRSIRDALSRDDARGATGECVGLLGFSQGAKMAASLLYRQQLRDDAGLPSGSDLHFRFAVVMAGSAPLVALEPALCPSPALPDASQTAEYKVAGPSVHMIRLPTLHVHGLLDPGLERHRQLLENFCDAKTRTLIEWEGEHRLPLKHVDVAPIVRHISRIADETGVYRGS</sequence>
<accession>A0A2C5ZK75</accession>
<dbReference type="InterPro" id="IPR029058">
    <property type="entry name" value="AB_hydrolase_fold"/>
</dbReference>
<evidence type="ECO:0000256" key="2">
    <source>
        <dbReference type="ARBA" id="ARBA00022801"/>
    </source>
</evidence>
<dbReference type="GO" id="GO:0005737">
    <property type="term" value="C:cytoplasm"/>
    <property type="evidence" value="ECO:0007669"/>
    <property type="project" value="TreeGrafter"/>
</dbReference>
<evidence type="ECO:0000256" key="1">
    <source>
        <dbReference type="ARBA" id="ARBA00005863"/>
    </source>
</evidence>
<dbReference type="PANTHER" id="PTHR48070">
    <property type="entry name" value="ESTERASE OVCA2"/>
    <property type="match status" value="1"/>
</dbReference>
<dbReference type="GO" id="GO:0044550">
    <property type="term" value="P:secondary metabolite biosynthetic process"/>
    <property type="evidence" value="ECO:0007669"/>
    <property type="project" value="TreeGrafter"/>
</dbReference>
<dbReference type="InterPro" id="IPR005645">
    <property type="entry name" value="FSH-like_dom"/>
</dbReference>
<dbReference type="OrthoDB" id="2094269at2759"/>
<keyword evidence="5" id="KW-1185">Reference proteome</keyword>
<dbReference type="Gene3D" id="3.40.50.1820">
    <property type="entry name" value="alpha/beta hydrolase"/>
    <property type="match status" value="1"/>
</dbReference>
<comment type="caution">
    <text evidence="4">The sequence shown here is derived from an EMBL/GenBank/DDBJ whole genome shotgun (WGS) entry which is preliminary data.</text>
</comment>
<dbReference type="Pfam" id="PF03959">
    <property type="entry name" value="FSH1"/>
    <property type="match status" value="1"/>
</dbReference>
<evidence type="ECO:0000313" key="5">
    <source>
        <dbReference type="Proteomes" id="UP000226431"/>
    </source>
</evidence>
<evidence type="ECO:0000313" key="4">
    <source>
        <dbReference type="EMBL" id="PHH79661.1"/>
    </source>
</evidence>
<proteinExistence type="inferred from homology"/>
<evidence type="ECO:0000259" key="3">
    <source>
        <dbReference type="Pfam" id="PF03959"/>
    </source>
</evidence>
<protein>
    <recommendedName>
        <fullName evidence="3">Serine hydrolase domain-containing protein</fullName>
    </recommendedName>
</protein>
<dbReference type="GO" id="GO:0005634">
    <property type="term" value="C:nucleus"/>
    <property type="evidence" value="ECO:0007669"/>
    <property type="project" value="TreeGrafter"/>
</dbReference>
<comment type="similarity">
    <text evidence="1">Belongs to the LovG family.</text>
</comment>
<dbReference type="InterPro" id="IPR050593">
    <property type="entry name" value="LovG"/>
</dbReference>
<reference evidence="4 5" key="1">
    <citation type="submission" date="2017-06" db="EMBL/GenBank/DDBJ databases">
        <title>Ant-infecting Ophiocordyceps genomes reveal a high diversity of potential behavioral manipulation genes and a possible major role for enterotoxins.</title>
        <authorList>
            <person name="De Bekker C."/>
            <person name="Evans H.C."/>
            <person name="Brachmann A."/>
            <person name="Hughes D.P."/>
        </authorList>
    </citation>
    <scope>NUCLEOTIDE SEQUENCE [LARGE SCALE GENOMIC DNA]</scope>
    <source>
        <strain evidence="4 5">Map16</strain>
    </source>
</reference>
<dbReference type="PANTHER" id="PTHR48070:SF3">
    <property type="entry name" value="ESTERASE DBAE-RELATED"/>
    <property type="match status" value="1"/>
</dbReference>
<name>A0A2C5ZK75_9HYPO</name>
<gene>
    <name evidence="4" type="ORF">CDD80_4146</name>
</gene>
<dbReference type="Proteomes" id="UP000226431">
    <property type="component" value="Unassembled WGS sequence"/>
</dbReference>
<feature type="domain" description="Serine hydrolase" evidence="3">
    <location>
        <begin position="20"/>
        <end position="247"/>
    </location>
</feature>
<dbReference type="EMBL" id="NJES01000038">
    <property type="protein sequence ID" value="PHH79661.1"/>
    <property type="molecule type" value="Genomic_DNA"/>
</dbReference>
<dbReference type="AlphaFoldDB" id="A0A2C5ZK75"/>
<dbReference type="STRING" id="2004952.A0A2C5ZK75"/>
<organism evidence="4 5">
    <name type="scientific">Ophiocordyceps camponoti-rufipedis</name>
    <dbReference type="NCBI Taxonomy" id="2004952"/>
    <lineage>
        <taxon>Eukaryota</taxon>
        <taxon>Fungi</taxon>
        <taxon>Dikarya</taxon>
        <taxon>Ascomycota</taxon>
        <taxon>Pezizomycotina</taxon>
        <taxon>Sordariomycetes</taxon>
        <taxon>Hypocreomycetidae</taxon>
        <taxon>Hypocreales</taxon>
        <taxon>Ophiocordycipitaceae</taxon>
        <taxon>Ophiocordyceps</taxon>
    </lineage>
</organism>
<dbReference type="SUPFAM" id="SSF53474">
    <property type="entry name" value="alpha/beta-Hydrolases"/>
    <property type="match status" value="1"/>
</dbReference>
<keyword evidence="2" id="KW-0378">Hydrolase</keyword>